<dbReference type="EMBL" id="JACOOH010000002">
    <property type="protein sequence ID" value="MBC5620423.1"/>
    <property type="molecule type" value="Genomic_DNA"/>
</dbReference>
<reference evidence="3 4" key="1">
    <citation type="submission" date="2020-08" db="EMBL/GenBank/DDBJ databases">
        <title>Genome public.</title>
        <authorList>
            <person name="Liu C."/>
            <person name="Sun Q."/>
        </authorList>
    </citation>
    <scope>NUCLEOTIDE SEQUENCE [LARGE SCALE GENOMIC DNA]</scope>
    <source>
        <strain evidence="3 4">NSJ-56</strain>
    </source>
</reference>
<dbReference type="Proteomes" id="UP000646484">
    <property type="component" value="Unassembled WGS sequence"/>
</dbReference>
<proteinExistence type="predicted"/>
<evidence type="ECO:0000313" key="4">
    <source>
        <dbReference type="Proteomes" id="UP000646484"/>
    </source>
</evidence>
<accession>A0ABR7CXM0</accession>
<dbReference type="Pfam" id="PF13240">
    <property type="entry name" value="Zn_Ribbon_1"/>
    <property type="match status" value="1"/>
</dbReference>
<dbReference type="InterPro" id="IPR001769">
    <property type="entry name" value="Gingipain"/>
</dbReference>
<name>A0ABR7CXM0_9BACT</name>
<organism evidence="3 4">
    <name type="scientific">Butyricimonas hominis</name>
    <dbReference type="NCBI Taxonomy" id="2763032"/>
    <lineage>
        <taxon>Bacteria</taxon>
        <taxon>Pseudomonadati</taxon>
        <taxon>Bacteroidota</taxon>
        <taxon>Bacteroidia</taxon>
        <taxon>Bacteroidales</taxon>
        <taxon>Odoribacteraceae</taxon>
        <taxon>Butyricimonas</taxon>
    </lineage>
</organism>
<sequence>MYCPECGNKIEDGNVLFCSECGTKLERDVHTMNKDSMGSSSSKEAGIHGLLFTNLNLLAEKLDVDEQSLTAVFDKFIVEKRKCGVSYKLVDAGNYSYGKSGFFGKARTVSLNADSSLWDYMDILMDVHQREEAAGKEESQYLFIIGGSDIIPMPCVRHYIPDDSNDDSIDTDILYAYPYGKEMLALLESQEIFKYEQLFFVGRLPFGEDASCEDLLDYLKRDIENSHGIPMIAAYGQCDPNWKNVSVRVAGDLLSGNYLRNFDGRLPADCYYNRLILSPMVMEENVSQVFHAGASLYYYNLHGGEGLESRGYFGAMLHKSGEGAYPVIEPEHMMTCLAPNIVISEACYGGRFIGLDRYHSMLLASLSANTLAFVGSSRVAWGSVDSLNATPSTVALCEADIIASCFMNAVLQGYTVAQALFIARSALLQGTDQGSLYSALTIVEFNLFGDPTLSMNFYKGGKSEGERLGKKALVPEDAKIGCTVERIKSGNRSGSILEQVRSAVDGNILQIHTMINQYLYANYGVVPREVDGIFKVRYKDGREELQFNYDMEAQKGKIPARYVITTTVGGEIKRVYTAK</sequence>
<dbReference type="Pfam" id="PF01364">
    <property type="entry name" value="Peptidase_C25"/>
    <property type="match status" value="1"/>
</dbReference>
<dbReference type="InterPro" id="IPR026870">
    <property type="entry name" value="Zinc_ribbon_dom"/>
</dbReference>
<dbReference type="Gene3D" id="3.40.50.1460">
    <property type="match status" value="1"/>
</dbReference>
<evidence type="ECO:0000259" key="1">
    <source>
        <dbReference type="Pfam" id="PF01364"/>
    </source>
</evidence>
<dbReference type="RefSeq" id="WP_186975203.1">
    <property type="nucleotide sequence ID" value="NZ_JACOOH010000002.1"/>
</dbReference>
<keyword evidence="4" id="KW-1185">Reference proteome</keyword>
<feature type="domain" description="Gingipain" evidence="1">
    <location>
        <begin position="136"/>
        <end position="455"/>
    </location>
</feature>
<evidence type="ECO:0000313" key="3">
    <source>
        <dbReference type="EMBL" id="MBC5620423.1"/>
    </source>
</evidence>
<feature type="domain" description="Zinc-ribbon" evidence="2">
    <location>
        <begin position="2"/>
        <end position="25"/>
    </location>
</feature>
<evidence type="ECO:0000259" key="2">
    <source>
        <dbReference type="Pfam" id="PF13240"/>
    </source>
</evidence>
<protein>
    <submittedName>
        <fullName evidence="3">Zinc-ribbon domain-containing protein</fullName>
    </submittedName>
</protein>
<comment type="caution">
    <text evidence="3">The sequence shown here is derived from an EMBL/GenBank/DDBJ whole genome shotgun (WGS) entry which is preliminary data.</text>
</comment>
<gene>
    <name evidence="3" type="ORF">H8S64_04870</name>
</gene>